<name>A0A915L6V2_ROMCU</name>
<sequence length="13" mass="1572">MFNIRPEIRLIGI</sequence>
<accession>A0A915L6V2</accession>
<dbReference type="WBParaSite" id="nRc.2.0.1.t46845-RA">
    <property type="protein sequence ID" value="nRc.2.0.1.t46845-RA"/>
    <property type="gene ID" value="nRc.2.0.1.g46845"/>
</dbReference>
<organism evidence="1 2">
    <name type="scientific">Romanomermis culicivorax</name>
    <name type="common">Nematode worm</name>
    <dbReference type="NCBI Taxonomy" id="13658"/>
    <lineage>
        <taxon>Eukaryota</taxon>
        <taxon>Metazoa</taxon>
        <taxon>Ecdysozoa</taxon>
        <taxon>Nematoda</taxon>
        <taxon>Enoplea</taxon>
        <taxon>Dorylaimia</taxon>
        <taxon>Mermithida</taxon>
        <taxon>Mermithoidea</taxon>
        <taxon>Mermithidae</taxon>
        <taxon>Romanomermis</taxon>
    </lineage>
</organism>
<reference evidence="2" key="1">
    <citation type="submission" date="2022-11" db="UniProtKB">
        <authorList>
            <consortium name="WormBaseParasite"/>
        </authorList>
    </citation>
    <scope>IDENTIFICATION</scope>
</reference>
<keyword evidence="1" id="KW-1185">Reference proteome</keyword>
<evidence type="ECO:0000313" key="2">
    <source>
        <dbReference type="WBParaSite" id="nRc.2.0.1.t46845-RA"/>
    </source>
</evidence>
<dbReference type="Proteomes" id="UP000887565">
    <property type="component" value="Unplaced"/>
</dbReference>
<protein>
    <submittedName>
        <fullName evidence="2">Uncharacterized protein</fullName>
    </submittedName>
</protein>
<proteinExistence type="predicted"/>
<evidence type="ECO:0000313" key="1">
    <source>
        <dbReference type="Proteomes" id="UP000887565"/>
    </source>
</evidence>